<dbReference type="Pfam" id="PF01642">
    <property type="entry name" value="MM_CoA_mutase"/>
    <property type="match status" value="1"/>
</dbReference>
<dbReference type="GO" id="GO:0004494">
    <property type="term" value="F:methylmalonyl-CoA mutase activity"/>
    <property type="evidence" value="ECO:0007669"/>
    <property type="project" value="UniProtKB-EC"/>
</dbReference>
<protein>
    <submittedName>
        <fullName evidence="3">Methylmalonyl-CoA mutase</fullName>
        <ecNumber evidence="3">5.4.99.2</ecNumber>
    </submittedName>
</protein>
<dbReference type="InterPro" id="IPR006099">
    <property type="entry name" value="MeMalonylCoA_mutase_a/b_cat"/>
</dbReference>
<dbReference type="EC" id="5.4.99.2" evidence="3"/>
<proteinExistence type="predicted"/>
<keyword evidence="1 3" id="KW-0413">Isomerase</keyword>
<feature type="domain" description="Methylmalonyl-CoA mutase alpha/beta chain catalytic" evidence="2">
    <location>
        <begin position="1"/>
        <end position="374"/>
    </location>
</feature>
<evidence type="ECO:0000313" key="3">
    <source>
        <dbReference type="EMBL" id="VAW07919.1"/>
    </source>
</evidence>
<organism evidence="3">
    <name type="scientific">hydrothermal vent metagenome</name>
    <dbReference type="NCBI Taxonomy" id="652676"/>
    <lineage>
        <taxon>unclassified sequences</taxon>
        <taxon>metagenomes</taxon>
        <taxon>ecological metagenomes</taxon>
    </lineage>
</organism>
<sequence>YQLVAEEQGVPASEIRGTVQNDILKEYIARGTYIFPVAPSMRLVTDVFAYCNTNLPAWNTISISGYHIREAGSTAAQELAFTIANGLAYVEAAIEAGLDVDEFASRLSFFWNSHNNLFEEVAKFRAARRMWAHLMRERIGAADPASWRMRFHTQTAGSTLTAQQPLVNIARTTVQALAGVLGGTQSLHTNAFDEALGLPTELSAMVALRTQQVLGYESGIADTVDPLAGSYFVESMTDAIEEKAHSLIAQIDERGGAVQAITEGFPQREIEDAAYATARAQDAGEQIVVGVNKFTVTDEEPIEILHVDPQIEIDQVSQLSTLRTGRDSNAVANALADLRTVAQSDANIMMPLKVALSASATVGEVSDVLRDVFGVYRPA</sequence>
<evidence type="ECO:0000256" key="1">
    <source>
        <dbReference type="ARBA" id="ARBA00023235"/>
    </source>
</evidence>
<accession>A0A3B0T6F5</accession>
<dbReference type="PANTHER" id="PTHR48101:SF1">
    <property type="entry name" value="METHYLMALONYL-COA MUTASE, LARGE SUBUNIT"/>
    <property type="match status" value="1"/>
</dbReference>
<reference evidence="3" key="1">
    <citation type="submission" date="2018-06" db="EMBL/GenBank/DDBJ databases">
        <authorList>
            <person name="Zhirakovskaya E."/>
        </authorList>
    </citation>
    <scope>NUCLEOTIDE SEQUENCE</scope>
</reference>
<dbReference type="NCBIfam" id="TIGR00641">
    <property type="entry name" value="acid_CoA_mut_N"/>
    <property type="match status" value="1"/>
</dbReference>
<dbReference type="InterPro" id="IPR016176">
    <property type="entry name" value="Cbl-dep_enz_cat"/>
</dbReference>
<dbReference type="SUPFAM" id="SSF51703">
    <property type="entry name" value="Cobalamin (vitamin B12)-dependent enzymes"/>
    <property type="match status" value="1"/>
</dbReference>
<feature type="non-terminal residue" evidence="3">
    <location>
        <position position="1"/>
    </location>
</feature>
<name>A0A3B0T6F5_9ZZZZ</name>
<dbReference type="InterPro" id="IPR006098">
    <property type="entry name" value="MMCoA_mutase_a_cat"/>
</dbReference>
<dbReference type="Gene3D" id="3.20.20.240">
    <property type="entry name" value="Methylmalonyl-CoA mutase"/>
    <property type="match status" value="1"/>
</dbReference>
<evidence type="ECO:0000259" key="2">
    <source>
        <dbReference type="Pfam" id="PF01642"/>
    </source>
</evidence>
<gene>
    <name evidence="3" type="ORF">MNBD_ACTINO02-981</name>
</gene>
<dbReference type="EMBL" id="UOEK01000427">
    <property type="protein sequence ID" value="VAW07919.1"/>
    <property type="molecule type" value="Genomic_DNA"/>
</dbReference>
<dbReference type="GO" id="GO:0031419">
    <property type="term" value="F:cobalamin binding"/>
    <property type="evidence" value="ECO:0007669"/>
    <property type="project" value="InterPro"/>
</dbReference>
<dbReference type="PANTHER" id="PTHR48101">
    <property type="entry name" value="METHYLMALONYL-COA MUTASE, MITOCHONDRIAL-RELATED"/>
    <property type="match status" value="1"/>
</dbReference>
<dbReference type="AlphaFoldDB" id="A0A3B0T6F5"/>